<gene>
    <name evidence="2" type="ORF">TCHU04912_LOCUS12898</name>
</gene>
<dbReference type="Pfam" id="PF05699">
    <property type="entry name" value="Dimer_Tnp_hAT"/>
    <property type="match status" value="1"/>
</dbReference>
<reference evidence="2" key="1">
    <citation type="submission" date="2021-01" db="EMBL/GenBank/DDBJ databases">
        <authorList>
            <person name="Corre E."/>
            <person name="Pelletier E."/>
            <person name="Niang G."/>
            <person name="Scheremetjew M."/>
            <person name="Finn R."/>
            <person name="Kale V."/>
            <person name="Holt S."/>
            <person name="Cochrane G."/>
            <person name="Meng A."/>
            <person name="Brown T."/>
            <person name="Cohen L."/>
        </authorList>
    </citation>
    <scope>NUCLEOTIDE SEQUENCE</scope>
    <source>
        <strain evidence="2">PLY429</strain>
    </source>
</reference>
<accession>A0A7S1SVZ1</accession>
<dbReference type="EMBL" id="HBGG01024885">
    <property type="protein sequence ID" value="CAD9210659.1"/>
    <property type="molecule type" value="Transcribed_RNA"/>
</dbReference>
<dbReference type="AlphaFoldDB" id="A0A7S1SVZ1"/>
<evidence type="ECO:0000259" key="1">
    <source>
        <dbReference type="Pfam" id="PF05699"/>
    </source>
</evidence>
<evidence type="ECO:0000313" key="2">
    <source>
        <dbReference type="EMBL" id="CAD9210659.1"/>
    </source>
</evidence>
<name>A0A7S1SVZ1_9CHLO</name>
<feature type="domain" description="HAT C-terminal dimerisation" evidence="1">
    <location>
        <begin position="13"/>
        <end position="69"/>
    </location>
</feature>
<dbReference type="SUPFAM" id="SSF53098">
    <property type="entry name" value="Ribonuclease H-like"/>
    <property type="match status" value="1"/>
</dbReference>
<dbReference type="InterPro" id="IPR008906">
    <property type="entry name" value="HATC_C_dom"/>
</dbReference>
<proteinExistence type="predicted"/>
<organism evidence="2">
    <name type="scientific">Tetraselmis chuii</name>
    <dbReference type="NCBI Taxonomy" id="63592"/>
    <lineage>
        <taxon>Eukaryota</taxon>
        <taxon>Viridiplantae</taxon>
        <taxon>Chlorophyta</taxon>
        <taxon>core chlorophytes</taxon>
        <taxon>Chlorodendrophyceae</taxon>
        <taxon>Chlorodendrales</taxon>
        <taxon>Chlorodendraceae</taxon>
        <taxon>Tetraselmis</taxon>
    </lineage>
</organism>
<dbReference type="InterPro" id="IPR012337">
    <property type="entry name" value="RNaseH-like_sf"/>
</dbReference>
<sequence length="146" mass="16492">MSHVRFVMSCGSEHKYPIVAELARIMLATRASQIECERIFSLACLITQHLRNKMGVENMAATVFITKNMNLSAEVVSILKYGLGPQAYNASLARKIYIKTKLQEARETAAVCERIVSYQLEASVESELKYHAYMESYLVDNDDECS</sequence>
<protein>
    <recommendedName>
        <fullName evidence="1">HAT C-terminal dimerisation domain-containing protein</fullName>
    </recommendedName>
</protein>
<dbReference type="GO" id="GO:0046983">
    <property type="term" value="F:protein dimerization activity"/>
    <property type="evidence" value="ECO:0007669"/>
    <property type="project" value="InterPro"/>
</dbReference>